<name>A0A1G7P4R4_9PROT</name>
<evidence type="ECO:0000313" key="1">
    <source>
        <dbReference type="EMBL" id="SDF81087.1"/>
    </source>
</evidence>
<dbReference type="RefSeq" id="WP_176758527.1">
    <property type="nucleotide sequence ID" value="NZ_FNCE01000002.1"/>
</dbReference>
<keyword evidence="1" id="KW-0808">Transferase</keyword>
<sequence length="368" mass="40933">MTRPIHPLTGANPATLAHLFAANGPPAPRHWPAAAGMIGSGLGRTPVSLAERAYTAAMRGRASGEPPVFILGHWRSGTTHLFNLLSGSPAFTYATPIPAGLPWDFLLLGRALRPLLRRAIPQERHIDPMEVTETAPQEDEIGLAAMTQPSYYHGVYFPSRLRDHMRAGLFFDGCGEAERARWRRAVHCYTDKVSIAAGGRRVLVKNPAHTAHVGELLKIWPDARIVHIVRNPYHVYSSTRRMFTDLLDMLALQDTPPGTVDNVTNETYPRMMDALLADTTGLPAHQFVQVDFESLEARPLDTVAHVADRLALPDREAMLTAAQRHLDHVARYSKRTREVSVETIAAVNTHWDRHRAHWGYARMAETEA</sequence>
<dbReference type="STRING" id="1082479.SAMN05216241_102425"/>
<evidence type="ECO:0000313" key="2">
    <source>
        <dbReference type="Proteomes" id="UP000199415"/>
    </source>
</evidence>
<dbReference type="Gene3D" id="3.40.50.300">
    <property type="entry name" value="P-loop containing nucleotide triphosphate hydrolases"/>
    <property type="match status" value="1"/>
</dbReference>
<organism evidence="1 2">
    <name type="scientific">Limimonas halophila</name>
    <dbReference type="NCBI Taxonomy" id="1082479"/>
    <lineage>
        <taxon>Bacteria</taxon>
        <taxon>Pseudomonadati</taxon>
        <taxon>Pseudomonadota</taxon>
        <taxon>Alphaproteobacteria</taxon>
        <taxon>Rhodospirillales</taxon>
        <taxon>Rhodovibrionaceae</taxon>
        <taxon>Limimonas</taxon>
    </lineage>
</organism>
<dbReference type="GO" id="GO:0016740">
    <property type="term" value="F:transferase activity"/>
    <property type="evidence" value="ECO:0007669"/>
    <property type="project" value="UniProtKB-KW"/>
</dbReference>
<gene>
    <name evidence="1" type="ORF">SAMN05216241_102425</name>
</gene>
<reference evidence="1 2" key="1">
    <citation type="submission" date="2016-10" db="EMBL/GenBank/DDBJ databases">
        <authorList>
            <person name="de Groot N.N."/>
        </authorList>
    </citation>
    <scope>NUCLEOTIDE SEQUENCE [LARGE SCALE GENOMIC DNA]</scope>
    <source>
        <strain evidence="1 2">DSM 25584</strain>
    </source>
</reference>
<keyword evidence="2" id="KW-1185">Reference proteome</keyword>
<dbReference type="Pfam" id="PF13469">
    <property type="entry name" value="Sulfotransfer_3"/>
    <property type="match status" value="1"/>
</dbReference>
<dbReference type="InterPro" id="IPR027417">
    <property type="entry name" value="P-loop_NTPase"/>
</dbReference>
<dbReference type="SUPFAM" id="SSF52540">
    <property type="entry name" value="P-loop containing nucleoside triphosphate hydrolases"/>
    <property type="match status" value="1"/>
</dbReference>
<accession>A0A1G7P4R4</accession>
<dbReference type="EMBL" id="FNCE01000002">
    <property type="protein sequence ID" value="SDF81087.1"/>
    <property type="molecule type" value="Genomic_DNA"/>
</dbReference>
<dbReference type="PANTHER" id="PTHR36451:SF1">
    <property type="entry name" value="OMEGA-HYDROXY-BETA-DIHYDROMENAQUINONE-9 SULFOTRANSFERASE STF3"/>
    <property type="match status" value="1"/>
</dbReference>
<protein>
    <submittedName>
        <fullName evidence="1">Sulfotransferase family protein</fullName>
    </submittedName>
</protein>
<dbReference type="InterPro" id="IPR052736">
    <property type="entry name" value="Stf3_sulfotransferase"/>
</dbReference>
<proteinExistence type="predicted"/>
<dbReference type="Proteomes" id="UP000199415">
    <property type="component" value="Unassembled WGS sequence"/>
</dbReference>
<dbReference type="PANTHER" id="PTHR36451">
    <property type="entry name" value="PAPS-DEPENDENT SULFOTRANSFERASE STF3"/>
    <property type="match status" value="1"/>
</dbReference>
<dbReference type="AlphaFoldDB" id="A0A1G7P4R4"/>